<dbReference type="InterPro" id="IPR002477">
    <property type="entry name" value="Peptidoglycan-bd-like"/>
</dbReference>
<dbReference type="Pfam" id="PF01471">
    <property type="entry name" value="PG_binding_1"/>
    <property type="match status" value="1"/>
</dbReference>
<dbReference type="Proteomes" id="UP000228613">
    <property type="component" value="Unassembled WGS sequence"/>
</dbReference>
<name>A0A2J0JHV8_9BACT</name>
<feature type="domain" description="Peptidoglycan binding-like" evidence="1">
    <location>
        <begin position="7"/>
        <end position="62"/>
    </location>
</feature>
<comment type="caution">
    <text evidence="2">The sequence shown here is derived from an EMBL/GenBank/DDBJ whole genome shotgun (WGS) entry which is preliminary data.</text>
</comment>
<organism evidence="2 3">
    <name type="scientific">Candidatus Nomurabacteria bacterium CG10_big_fil_rev_8_21_14_0_10_03_31_7</name>
    <dbReference type="NCBI Taxonomy" id="1974730"/>
    <lineage>
        <taxon>Bacteria</taxon>
        <taxon>Candidatus Nomuraibacteriota</taxon>
    </lineage>
</organism>
<dbReference type="Gene3D" id="1.10.101.10">
    <property type="entry name" value="PGBD-like superfamily/PGBD"/>
    <property type="match status" value="1"/>
</dbReference>
<accession>A0A2J0JHV8</accession>
<gene>
    <name evidence="2" type="ORF">COU48_02755</name>
</gene>
<sequence length="70" mass="7606">MKLKSIGTRVGTVQNFLNVYNKTSNKIDNSYGASTQKAVASFQKTQGMTADGEAGPSTFSKMIDWLKKQG</sequence>
<protein>
    <recommendedName>
        <fullName evidence="1">Peptidoglycan binding-like domain-containing protein</fullName>
    </recommendedName>
</protein>
<dbReference type="InterPro" id="IPR036366">
    <property type="entry name" value="PGBDSf"/>
</dbReference>
<dbReference type="EMBL" id="PFCP01000064">
    <property type="protein sequence ID" value="PIR68691.1"/>
    <property type="molecule type" value="Genomic_DNA"/>
</dbReference>
<proteinExistence type="predicted"/>
<evidence type="ECO:0000259" key="1">
    <source>
        <dbReference type="Pfam" id="PF01471"/>
    </source>
</evidence>
<dbReference type="AlphaFoldDB" id="A0A2J0JHV8"/>
<dbReference type="InterPro" id="IPR036365">
    <property type="entry name" value="PGBD-like_sf"/>
</dbReference>
<evidence type="ECO:0000313" key="3">
    <source>
        <dbReference type="Proteomes" id="UP000228613"/>
    </source>
</evidence>
<evidence type="ECO:0000313" key="2">
    <source>
        <dbReference type="EMBL" id="PIR68691.1"/>
    </source>
</evidence>
<reference evidence="3" key="1">
    <citation type="submission" date="2017-09" db="EMBL/GenBank/DDBJ databases">
        <title>Depth-based differentiation of microbial function through sediment-hosted aquifers and enrichment of novel symbionts in the deep terrestrial subsurface.</title>
        <authorList>
            <person name="Probst A.J."/>
            <person name="Ladd B."/>
            <person name="Jarett J.K."/>
            <person name="Geller-Mcgrath D.E."/>
            <person name="Sieber C.M.K."/>
            <person name="Emerson J.B."/>
            <person name="Anantharaman K."/>
            <person name="Thomas B.C."/>
            <person name="Malmstrom R."/>
            <person name="Stieglmeier M."/>
            <person name="Klingl A."/>
            <person name="Woyke T."/>
            <person name="Ryan C.M."/>
            <person name="Banfield J.F."/>
        </authorList>
    </citation>
    <scope>NUCLEOTIDE SEQUENCE [LARGE SCALE GENOMIC DNA]</scope>
</reference>
<dbReference type="SUPFAM" id="SSF47090">
    <property type="entry name" value="PGBD-like"/>
    <property type="match status" value="1"/>
</dbReference>